<dbReference type="PANTHER" id="PTHR10943:SF1">
    <property type="entry name" value="26S PROTEASOME NON-ATPASE REGULATORY SUBUNIT 2"/>
    <property type="match status" value="1"/>
</dbReference>
<keyword evidence="1" id="KW-0677">Repeat</keyword>
<dbReference type="InterPro" id="IPR041433">
    <property type="entry name" value="RPN1_C"/>
</dbReference>
<protein>
    <recommendedName>
        <fullName evidence="2">26S proteasome non-ATPase regulatory subunit RPN1 C-terminal domain-containing protein</fullName>
    </recommendedName>
</protein>
<dbReference type="Gene3D" id="1.25.10.10">
    <property type="entry name" value="Leucine-rich Repeat Variant"/>
    <property type="match status" value="1"/>
</dbReference>
<dbReference type="AlphaFoldDB" id="A0A7S3JI83"/>
<accession>A0A7S3JI83</accession>
<dbReference type="EMBL" id="HBII01030570">
    <property type="protein sequence ID" value="CAE0353780.1"/>
    <property type="molecule type" value="Transcribed_RNA"/>
</dbReference>
<dbReference type="PANTHER" id="PTHR10943">
    <property type="entry name" value="26S PROTEASOME NON-ATPASE REGULATORY SUBUNIT"/>
    <property type="match status" value="1"/>
</dbReference>
<dbReference type="EMBL" id="HBII01030559">
    <property type="protein sequence ID" value="CAE0353773.1"/>
    <property type="molecule type" value="Transcribed_RNA"/>
</dbReference>
<dbReference type="InterPro" id="IPR011989">
    <property type="entry name" value="ARM-like"/>
</dbReference>
<gene>
    <name evidence="3" type="ORF">EHAR0213_LOCUS12689</name>
    <name evidence="4" type="ORF">EHAR0213_LOCUS12696</name>
</gene>
<evidence type="ECO:0000259" key="2">
    <source>
        <dbReference type="Pfam" id="PF18051"/>
    </source>
</evidence>
<organism evidence="3">
    <name type="scientific">Euplotes harpa</name>
    <dbReference type="NCBI Taxonomy" id="151035"/>
    <lineage>
        <taxon>Eukaryota</taxon>
        <taxon>Sar</taxon>
        <taxon>Alveolata</taxon>
        <taxon>Ciliophora</taxon>
        <taxon>Intramacronucleata</taxon>
        <taxon>Spirotrichea</taxon>
        <taxon>Hypotrichia</taxon>
        <taxon>Euplotida</taxon>
        <taxon>Euplotidae</taxon>
        <taxon>Euplotes</taxon>
    </lineage>
</organism>
<dbReference type="GO" id="GO:0008540">
    <property type="term" value="C:proteasome regulatory particle, base subcomplex"/>
    <property type="evidence" value="ECO:0007669"/>
    <property type="project" value="TreeGrafter"/>
</dbReference>
<name>A0A7S3JI83_9SPIT</name>
<proteinExistence type="predicted"/>
<evidence type="ECO:0000256" key="1">
    <source>
        <dbReference type="ARBA" id="ARBA00022737"/>
    </source>
</evidence>
<sequence>MDFLGKLSYDGDSEVAINAVLALGLIWSGTNNSRLHGNLRQLASYYNKDPDNLLMVRIAQGLVSSGKGLINLQPTHSDRFLHSNVALSGILCVLLTCTFPSKLFFGRFHTMLYYLCLAMYPRMLITLNEDLEPIQVDVKVGHAFDKSPVLLNYGEKADLVTEEYLPVTPIIENFVILKPNPEYKAPEHSKAGKY</sequence>
<dbReference type="GO" id="GO:0005634">
    <property type="term" value="C:nucleus"/>
    <property type="evidence" value="ECO:0007669"/>
    <property type="project" value="TreeGrafter"/>
</dbReference>
<evidence type="ECO:0000313" key="3">
    <source>
        <dbReference type="EMBL" id="CAE0353773.1"/>
    </source>
</evidence>
<reference evidence="3" key="1">
    <citation type="submission" date="2021-01" db="EMBL/GenBank/DDBJ databases">
        <authorList>
            <person name="Corre E."/>
            <person name="Pelletier E."/>
            <person name="Niang G."/>
            <person name="Scheremetjew M."/>
            <person name="Finn R."/>
            <person name="Kale V."/>
            <person name="Holt S."/>
            <person name="Cochrane G."/>
            <person name="Meng A."/>
            <person name="Brown T."/>
            <person name="Cohen L."/>
        </authorList>
    </citation>
    <scope>NUCLEOTIDE SEQUENCE</scope>
    <source>
        <strain evidence="3">FSP1.4</strain>
    </source>
</reference>
<evidence type="ECO:0000313" key="4">
    <source>
        <dbReference type="EMBL" id="CAE0353780.1"/>
    </source>
</evidence>
<dbReference type="Pfam" id="PF18051">
    <property type="entry name" value="RPN1_C"/>
    <property type="match status" value="1"/>
</dbReference>
<dbReference type="GO" id="GO:0043161">
    <property type="term" value="P:proteasome-mediated ubiquitin-dependent protein catabolic process"/>
    <property type="evidence" value="ECO:0007669"/>
    <property type="project" value="TreeGrafter"/>
</dbReference>
<feature type="domain" description="26S proteasome non-ATPase regulatory subunit RPN1 C-terminal" evidence="2">
    <location>
        <begin position="143"/>
        <end position="183"/>
    </location>
</feature>
<dbReference type="GO" id="GO:0034515">
    <property type="term" value="C:proteasome storage granule"/>
    <property type="evidence" value="ECO:0007669"/>
    <property type="project" value="TreeGrafter"/>
</dbReference>